<dbReference type="GO" id="GO:0003677">
    <property type="term" value="F:DNA binding"/>
    <property type="evidence" value="ECO:0007669"/>
    <property type="project" value="UniProtKB-UniRule"/>
</dbReference>
<dbReference type="PANTHER" id="PTHR30328">
    <property type="entry name" value="TRANSCRIPTIONAL REPRESSOR"/>
    <property type="match status" value="1"/>
</dbReference>
<dbReference type="InterPro" id="IPR050109">
    <property type="entry name" value="HTH-type_TetR-like_transc_reg"/>
</dbReference>
<accession>A0A0A5JR22</accession>
<dbReference type="InterPro" id="IPR039536">
    <property type="entry name" value="TetR_C_Proteobacteria"/>
</dbReference>
<dbReference type="PRINTS" id="PR00455">
    <property type="entry name" value="HTHTETR"/>
</dbReference>
<dbReference type="RefSeq" id="WP_038188894.1">
    <property type="nucleotide sequence ID" value="NZ_JRWP01000004.1"/>
</dbReference>
<comment type="caution">
    <text evidence="4">The sequence shown here is derived from an EMBL/GenBank/DDBJ whole genome shotgun (WGS) entry which is preliminary data.</text>
</comment>
<dbReference type="Gene3D" id="1.10.10.60">
    <property type="entry name" value="Homeodomain-like"/>
    <property type="match status" value="1"/>
</dbReference>
<evidence type="ECO:0000313" key="4">
    <source>
        <dbReference type="EMBL" id="KGY10413.1"/>
    </source>
</evidence>
<proteinExistence type="predicted"/>
<name>A0A0A5JR22_PHOS4</name>
<dbReference type="InterPro" id="IPR009057">
    <property type="entry name" value="Homeodomain-like_sf"/>
</dbReference>
<dbReference type="Pfam" id="PF14246">
    <property type="entry name" value="TetR_C_7"/>
    <property type="match status" value="1"/>
</dbReference>
<evidence type="ECO:0000259" key="3">
    <source>
        <dbReference type="PROSITE" id="PS50977"/>
    </source>
</evidence>
<sequence length="201" mass="22754">MDKRSQRSERTKLSIILAAIECYKELGVQGASLEVIAKQAGTTKPTVYSHFGSKENLYQAVVEHIMEEEKLNHALPPFDPNQSLRQQLIDIFSTQLERVMKCERRRLLVAITIEAMCQGQCHLNNVESIKACPMEAWLDSAIHHGALPPQNSLELATNLWALIKGRTFFPVFLGMAPNDLSERQRNLESAIDFFLSCQKTK</sequence>
<dbReference type="InterPro" id="IPR001647">
    <property type="entry name" value="HTH_TetR"/>
</dbReference>
<dbReference type="PROSITE" id="PS50977">
    <property type="entry name" value="HTH_TETR_2"/>
    <property type="match status" value="1"/>
</dbReference>
<dbReference type="Gene3D" id="1.10.357.10">
    <property type="entry name" value="Tetracycline Repressor, domain 2"/>
    <property type="match status" value="1"/>
</dbReference>
<feature type="domain" description="HTH tetR-type" evidence="3">
    <location>
        <begin position="9"/>
        <end position="69"/>
    </location>
</feature>
<protein>
    <submittedName>
        <fullName evidence="4">TetR family transcriptional regulator</fullName>
    </submittedName>
</protein>
<dbReference type="OrthoDB" id="4541465at2"/>
<evidence type="ECO:0000256" key="2">
    <source>
        <dbReference type="PROSITE-ProRule" id="PRU00335"/>
    </source>
</evidence>
<keyword evidence="1 2" id="KW-0238">DNA-binding</keyword>
<feature type="DNA-binding region" description="H-T-H motif" evidence="2">
    <location>
        <begin position="32"/>
        <end position="51"/>
    </location>
</feature>
<dbReference type="STRING" id="379097.SE23_18265"/>
<dbReference type="Pfam" id="PF00440">
    <property type="entry name" value="TetR_N"/>
    <property type="match status" value="1"/>
</dbReference>
<evidence type="ECO:0000256" key="1">
    <source>
        <dbReference type="ARBA" id="ARBA00023125"/>
    </source>
</evidence>
<dbReference type="SUPFAM" id="SSF46689">
    <property type="entry name" value="Homeodomain-like"/>
    <property type="match status" value="1"/>
</dbReference>
<dbReference type="PANTHER" id="PTHR30328:SF54">
    <property type="entry name" value="HTH-TYPE TRANSCRIPTIONAL REPRESSOR SCO4008"/>
    <property type="match status" value="1"/>
</dbReference>
<dbReference type="EMBL" id="JRWP01000004">
    <property type="protein sequence ID" value="KGY10413.1"/>
    <property type="molecule type" value="Genomic_DNA"/>
</dbReference>
<evidence type="ECO:0000313" key="5">
    <source>
        <dbReference type="Proteomes" id="UP000030451"/>
    </source>
</evidence>
<dbReference type="Proteomes" id="UP000030451">
    <property type="component" value="Unassembled WGS sequence"/>
</dbReference>
<dbReference type="AlphaFoldDB" id="A0A0A5JR22"/>
<gene>
    <name evidence="4" type="ORF">NM06_02595</name>
</gene>
<reference evidence="4 5" key="1">
    <citation type="submission" date="2014-10" db="EMBL/GenBank/DDBJ databases">
        <title>Genome sequencing of Vibrio sinaloensis T08.</title>
        <authorList>
            <person name="Chan K.-G."/>
            <person name="Mohamad N.I."/>
        </authorList>
    </citation>
    <scope>NUCLEOTIDE SEQUENCE [LARGE SCALE GENOMIC DNA]</scope>
    <source>
        <strain evidence="4 5">T08</strain>
    </source>
</reference>
<organism evidence="4 5">
    <name type="scientific">Photobacterium sp. (strain ATCC 43367)</name>
    <dbReference type="NCBI Taxonomy" id="379097"/>
    <lineage>
        <taxon>Bacteria</taxon>
        <taxon>Pseudomonadati</taxon>
        <taxon>Pseudomonadota</taxon>
        <taxon>Gammaproteobacteria</taxon>
        <taxon>Vibrionales</taxon>
        <taxon>Vibrionaceae</taxon>
        <taxon>Vibrio</taxon>
        <taxon>Vibrio oreintalis group</taxon>
    </lineage>
</organism>